<gene>
    <name evidence="11" type="ORF">CHS0354_004729</name>
</gene>
<dbReference type="FunFam" id="1.10.220.10:FF:000001">
    <property type="entry name" value="Annexin"/>
    <property type="match status" value="1"/>
</dbReference>
<dbReference type="GO" id="GO:0005509">
    <property type="term" value="F:calcium ion binding"/>
    <property type="evidence" value="ECO:0007669"/>
    <property type="project" value="InterPro"/>
</dbReference>
<dbReference type="PANTHER" id="PTHR10502:SF102">
    <property type="entry name" value="ANNEXIN B11"/>
    <property type="match status" value="1"/>
</dbReference>
<organism evidence="11 12">
    <name type="scientific">Potamilus streckersoni</name>
    <dbReference type="NCBI Taxonomy" id="2493646"/>
    <lineage>
        <taxon>Eukaryota</taxon>
        <taxon>Metazoa</taxon>
        <taxon>Spiralia</taxon>
        <taxon>Lophotrochozoa</taxon>
        <taxon>Mollusca</taxon>
        <taxon>Bivalvia</taxon>
        <taxon>Autobranchia</taxon>
        <taxon>Heteroconchia</taxon>
        <taxon>Palaeoheterodonta</taxon>
        <taxon>Unionida</taxon>
        <taxon>Unionoidea</taxon>
        <taxon>Unionidae</taxon>
        <taxon>Ambleminae</taxon>
        <taxon>Lampsilini</taxon>
        <taxon>Potamilus</taxon>
    </lineage>
</organism>
<dbReference type="GO" id="GO:0001786">
    <property type="term" value="F:phosphatidylserine binding"/>
    <property type="evidence" value="ECO:0007669"/>
    <property type="project" value="TreeGrafter"/>
</dbReference>
<evidence type="ECO:0000256" key="7">
    <source>
        <dbReference type="ARBA" id="ARBA00023302"/>
    </source>
</evidence>
<keyword evidence="6" id="KW-0041">Annexin</keyword>
<evidence type="ECO:0000313" key="12">
    <source>
        <dbReference type="Proteomes" id="UP001195483"/>
    </source>
</evidence>
<dbReference type="GO" id="GO:0005886">
    <property type="term" value="C:plasma membrane"/>
    <property type="evidence" value="ECO:0007669"/>
    <property type="project" value="TreeGrafter"/>
</dbReference>
<evidence type="ECO:0000256" key="9">
    <source>
        <dbReference type="ARBA" id="ARBA00060393"/>
    </source>
</evidence>
<dbReference type="InterPro" id="IPR018502">
    <property type="entry name" value="Annexin_repeat"/>
</dbReference>
<evidence type="ECO:0000256" key="4">
    <source>
        <dbReference type="ARBA" id="ARBA00022737"/>
    </source>
</evidence>
<dbReference type="GO" id="GO:0043657">
    <property type="term" value="C:host cell"/>
    <property type="evidence" value="ECO:0007669"/>
    <property type="project" value="UniProtKB-SubCell"/>
</dbReference>
<keyword evidence="7" id="KW-0111">Calcium/phospholipid-binding</keyword>
<evidence type="ECO:0000256" key="3">
    <source>
        <dbReference type="ARBA" id="ARBA00007831"/>
    </source>
</evidence>
<dbReference type="AlphaFoldDB" id="A0AAE0W781"/>
<dbReference type="GO" id="GO:0005634">
    <property type="term" value="C:nucleus"/>
    <property type="evidence" value="ECO:0007669"/>
    <property type="project" value="TreeGrafter"/>
</dbReference>
<comment type="subcellular location">
    <subcellularLocation>
        <location evidence="1">Host cell</location>
    </subcellularLocation>
    <subcellularLocation>
        <location evidence="2">Secreted</location>
        <location evidence="2">Extracellular exosome</location>
    </subcellularLocation>
    <subcellularLocation>
        <location evidence="9">Tegument</location>
    </subcellularLocation>
</comment>
<evidence type="ECO:0000256" key="5">
    <source>
        <dbReference type="ARBA" id="ARBA00022837"/>
    </source>
</evidence>
<evidence type="ECO:0000313" key="11">
    <source>
        <dbReference type="EMBL" id="KAK3604066.1"/>
    </source>
</evidence>
<dbReference type="SUPFAM" id="SSF47874">
    <property type="entry name" value="Annexin"/>
    <property type="match status" value="1"/>
</dbReference>
<comment type="similarity">
    <text evidence="3">Belongs to the annexin family.</text>
</comment>
<keyword evidence="5" id="KW-0106">Calcium</keyword>
<dbReference type="PRINTS" id="PR00196">
    <property type="entry name" value="ANNEXIN"/>
</dbReference>
<evidence type="ECO:0000256" key="6">
    <source>
        <dbReference type="ARBA" id="ARBA00023216"/>
    </source>
</evidence>
<evidence type="ECO:0000256" key="8">
    <source>
        <dbReference type="ARBA" id="ARBA00059330"/>
    </source>
</evidence>
<dbReference type="GO" id="GO:0012506">
    <property type="term" value="C:vesicle membrane"/>
    <property type="evidence" value="ECO:0007669"/>
    <property type="project" value="TreeGrafter"/>
</dbReference>
<proteinExistence type="inferred from homology"/>
<comment type="function">
    <text evidence="8">Involved in reproduction of the worm. Involved in host-parasite interaction. Delivered into the host cell by means of parasite exosomes. Binds to acidic phospholipid membranes in a calcium-dependent manner in vitro. Causes aggregation of liposomes in the presence of calcium, but not in its absence. Likely to promote membrane fusion. May provide structural integrity within the tegument.</text>
</comment>
<sequence>MVRTLRLMWQVTPQVTSSDYWSVFSRPIVMRVRSLTATKPSKMPRHCLRFNVILVSRSYAQLRATFQEYAKLANKDIDDTIKSEMSGDLKDSMLAIVRCIRSKASYFAAQLYKSVKCMVTDNDTVCRVIVSRCEVDMVKIKEEFQQNYKRTLGMFITGYISEDYRMMLLALIREEWANKKSKLNCIENI</sequence>
<dbReference type="Gene3D" id="1.10.220.10">
    <property type="entry name" value="Annexin"/>
    <property type="match status" value="2"/>
</dbReference>
<evidence type="ECO:0000256" key="2">
    <source>
        <dbReference type="ARBA" id="ARBA00004550"/>
    </source>
</evidence>
<keyword evidence="4" id="KW-0677">Repeat</keyword>
<dbReference type="InterPro" id="IPR037104">
    <property type="entry name" value="Annexin_sf"/>
</dbReference>
<evidence type="ECO:0000256" key="1">
    <source>
        <dbReference type="ARBA" id="ARBA00004340"/>
    </source>
</evidence>
<dbReference type="FunFam" id="1.10.220.10:FF:000002">
    <property type="entry name" value="Annexin"/>
    <property type="match status" value="1"/>
</dbReference>
<name>A0AAE0W781_9BIVA</name>
<dbReference type="SMART" id="SM00335">
    <property type="entry name" value="ANX"/>
    <property type="match status" value="2"/>
</dbReference>
<reference evidence="11" key="1">
    <citation type="journal article" date="2021" name="Genome Biol. Evol.">
        <title>A High-Quality Reference Genome for a Parasitic Bivalve with Doubly Uniparental Inheritance (Bivalvia: Unionida).</title>
        <authorList>
            <person name="Smith C.H."/>
        </authorList>
    </citation>
    <scope>NUCLEOTIDE SEQUENCE</scope>
    <source>
        <strain evidence="11">CHS0354</strain>
    </source>
</reference>
<accession>A0AAE0W781</accession>
<evidence type="ECO:0000256" key="10">
    <source>
        <dbReference type="ARBA" id="ARBA00077076"/>
    </source>
</evidence>
<dbReference type="PROSITE" id="PS51897">
    <property type="entry name" value="ANNEXIN_2"/>
    <property type="match status" value="2"/>
</dbReference>
<dbReference type="InterPro" id="IPR001464">
    <property type="entry name" value="Annexin"/>
</dbReference>
<protein>
    <recommendedName>
        <fullName evidence="10">Annexin</fullName>
    </recommendedName>
</protein>
<dbReference type="EMBL" id="JAEAOA010000350">
    <property type="protein sequence ID" value="KAK3604066.1"/>
    <property type="molecule type" value="Genomic_DNA"/>
</dbReference>
<keyword evidence="12" id="KW-1185">Reference proteome</keyword>
<reference evidence="11" key="3">
    <citation type="submission" date="2023-05" db="EMBL/GenBank/DDBJ databases">
        <authorList>
            <person name="Smith C.H."/>
        </authorList>
    </citation>
    <scope>NUCLEOTIDE SEQUENCE</scope>
    <source>
        <strain evidence="11">CHS0354</strain>
        <tissue evidence="11">Mantle</tissue>
    </source>
</reference>
<reference evidence="11" key="2">
    <citation type="journal article" date="2021" name="Genome Biol. Evol.">
        <title>Developing a high-quality reference genome for a parasitic bivalve with doubly uniparental inheritance (Bivalvia: Unionida).</title>
        <authorList>
            <person name="Smith C.H."/>
        </authorList>
    </citation>
    <scope>NUCLEOTIDE SEQUENCE</scope>
    <source>
        <strain evidence="11">CHS0354</strain>
        <tissue evidence="11">Mantle</tissue>
    </source>
</reference>
<comment type="caution">
    <text evidence="11">The sequence shown here is derived from an EMBL/GenBank/DDBJ whole genome shotgun (WGS) entry which is preliminary data.</text>
</comment>
<dbReference type="GO" id="GO:0005544">
    <property type="term" value="F:calcium-dependent phospholipid binding"/>
    <property type="evidence" value="ECO:0007669"/>
    <property type="project" value="UniProtKB-KW"/>
</dbReference>
<dbReference type="GO" id="GO:0005576">
    <property type="term" value="C:extracellular region"/>
    <property type="evidence" value="ECO:0007669"/>
    <property type="project" value="UniProtKB-SubCell"/>
</dbReference>
<dbReference type="GO" id="GO:0005737">
    <property type="term" value="C:cytoplasm"/>
    <property type="evidence" value="ECO:0007669"/>
    <property type="project" value="TreeGrafter"/>
</dbReference>
<dbReference type="Proteomes" id="UP001195483">
    <property type="component" value="Unassembled WGS sequence"/>
</dbReference>
<dbReference type="Pfam" id="PF00191">
    <property type="entry name" value="Annexin"/>
    <property type="match status" value="2"/>
</dbReference>
<dbReference type="PANTHER" id="PTHR10502">
    <property type="entry name" value="ANNEXIN"/>
    <property type="match status" value="1"/>
</dbReference>